<gene>
    <name evidence="1" type="ORF">VZT92_025010</name>
</gene>
<evidence type="ECO:0000313" key="2">
    <source>
        <dbReference type="Proteomes" id="UP001488805"/>
    </source>
</evidence>
<protein>
    <submittedName>
        <fullName evidence="1">Uncharacterized protein</fullName>
    </submittedName>
</protein>
<dbReference type="AlphaFoldDB" id="A0AAW1E4G4"/>
<name>A0AAW1E4G4_ZOAVI</name>
<organism evidence="1 2">
    <name type="scientific">Zoarces viviparus</name>
    <name type="common">Viviparous eelpout</name>
    <name type="synonym">Blennius viviparus</name>
    <dbReference type="NCBI Taxonomy" id="48416"/>
    <lineage>
        <taxon>Eukaryota</taxon>
        <taxon>Metazoa</taxon>
        <taxon>Chordata</taxon>
        <taxon>Craniata</taxon>
        <taxon>Vertebrata</taxon>
        <taxon>Euteleostomi</taxon>
        <taxon>Actinopterygii</taxon>
        <taxon>Neopterygii</taxon>
        <taxon>Teleostei</taxon>
        <taxon>Neoteleostei</taxon>
        <taxon>Acanthomorphata</taxon>
        <taxon>Eupercaria</taxon>
        <taxon>Perciformes</taxon>
        <taxon>Cottioidei</taxon>
        <taxon>Zoarcales</taxon>
        <taxon>Zoarcidae</taxon>
        <taxon>Zoarcinae</taxon>
        <taxon>Zoarces</taxon>
    </lineage>
</organism>
<dbReference type="EMBL" id="JBCEZU010000575">
    <property type="protein sequence ID" value="KAK9517120.1"/>
    <property type="molecule type" value="Genomic_DNA"/>
</dbReference>
<comment type="caution">
    <text evidence="1">The sequence shown here is derived from an EMBL/GenBank/DDBJ whole genome shotgun (WGS) entry which is preliminary data.</text>
</comment>
<dbReference type="Proteomes" id="UP001488805">
    <property type="component" value="Unassembled WGS sequence"/>
</dbReference>
<evidence type="ECO:0000313" key="1">
    <source>
        <dbReference type="EMBL" id="KAK9517120.1"/>
    </source>
</evidence>
<keyword evidence="2" id="KW-1185">Reference proteome</keyword>
<sequence>MAKFNPRMNVSFDKLGEWPEWKQRFVRIRTATKLDKEDGAVQLSSLIYAMGSESENIFRSYAFTEDGHRDNFVRVLGKFDEYFVPRRNVIHERACFHLLLRSENKG</sequence>
<accession>A0AAW1E4G4</accession>
<reference evidence="1 2" key="1">
    <citation type="journal article" date="2024" name="Genome Biol. Evol.">
        <title>Chromosome-level genome assembly of the viviparous eelpout Zoarces viviparus.</title>
        <authorList>
            <person name="Fuhrmann N."/>
            <person name="Brasseur M.V."/>
            <person name="Bakowski C.E."/>
            <person name="Podsiadlowski L."/>
            <person name="Prost S."/>
            <person name="Krehenwinkel H."/>
            <person name="Mayer C."/>
        </authorList>
    </citation>
    <scope>NUCLEOTIDE SEQUENCE [LARGE SCALE GENOMIC DNA]</scope>
    <source>
        <strain evidence="1">NO-MEL_2022_Ind0_liver</strain>
    </source>
</reference>
<proteinExistence type="predicted"/>